<feature type="compositionally biased region" description="Polar residues" evidence="1">
    <location>
        <begin position="342"/>
        <end position="354"/>
    </location>
</feature>
<feature type="compositionally biased region" description="Polar residues" evidence="1">
    <location>
        <begin position="306"/>
        <end position="317"/>
    </location>
</feature>
<feature type="compositionally biased region" description="Basic and acidic residues" evidence="1">
    <location>
        <begin position="408"/>
        <end position="417"/>
    </location>
</feature>
<feature type="region of interest" description="Disordered" evidence="1">
    <location>
        <begin position="305"/>
        <end position="436"/>
    </location>
</feature>
<name>A0A7S1AFH4_NOCSC</name>
<evidence type="ECO:0000256" key="1">
    <source>
        <dbReference type="SAM" id="MobiDB-lite"/>
    </source>
</evidence>
<evidence type="ECO:0000313" key="2">
    <source>
        <dbReference type="EMBL" id="CAD8852625.1"/>
    </source>
</evidence>
<dbReference type="AlphaFoldDB" id="A0A7S1AFH4"/>
<gene>
    <name evidence="2" type="ORF">NSCI0253_LOCUS26975</name>
</gene>
<reference evidence="2" key="1">
    <citation type="submission" date="2021-01" db="EMBL/GenBank/DDBJ databases">
        <authorList>
            <person name="Corre E."/>
            <person name="Pelletier E."/>
            <person name="Niang G."/>
            <person name="Scheremetjew M."/>
            <person name="Finn R."/>
            <person name="Kale V."/>
            <person name="Holt S."/>
            <person name="Cochrane G."/>
            <person name="Meng A."/>
            <person name="Brown T."/>
            <person name="Cohen L."/>
        </authorList>
    </citation>
    <scope>NUCLEOTIDE SEQUENCE</scope>
</reference>
<dbReference type="EMBL" id="HBFQ01038082">
    <property type="protein sequence ID" value="CAD8852625.1"/>
    <property type="molecule type" value="Transcribed_RNA"/>
</dbReference>
<sequence length="436" mass="48646">MIAFRAALNDEVLAHLEAEHVSTDLVERLRQELSPNGDGESALLQLFCITEHDRVDALECQLERLCGELAEAWELLREEEGQAQAVQRALHLQALESSKERRGSCADAFEASVASATVATELSDARAELRSCLFEEQRRDTQHVTRISAVSAEANEYRNELMDALGRLRLESQEAALSVHLEQSLQSTRAEHCRQEVSGSTAHLETEFARLLSRKDDVIRLGQERELALEVELVRFQVARSDQEVRRELTAAVAQAEAVEAQDCFQQRRMLTLESEVELEAEAVRELRQEACGWKLRSEVRRGSFESVTSSPASSQYAKPREARESPSSETLAKQAALELSLASTPSDASTQPLSRRPSRGRTVHPEGGQPLSSFGTFKSGDRVRTSTRNMESGRPPLQPVDPIFCDIVHDFKDGRRSSGSVRRPSSRPQKLSMSR</sequence>
<accession>A0A7S1AFH4</accession>
<protein>
    <submittedName>
        <fullName evidence="2">Uncharacterized protein</fullName>
    </submittedName>
</protein>
<proteinExistence type="predicted"/>
<feature type="compositionally biased region" description="Low complexity" evidence="1">
    <location>
        <begin position="418"/>
        <end position="429"/>
    </location>
</feature>
<organism evidence="2">
    <name type="scientific">Noctiluca scintillans</name>
    <name type="common">Sea sparkle</name>
    <name type="synonym">Red tide dinoflagellate</name>
    <dbReference type="NCBI Taxonomy" id="2966"/>
    <lineage>
        <taxon>Eukaryota</taxon>
        <taxon>Sar</taxon>
        <taxon>Alveolata</taxon>
        <taxon>Dinophyceae</taxon>
        <taxon>Noctilucales</taxon>
        <taxon>Noctilucaceae</taxon>
        <taxon>Noctiluca</taxon>
    </lineage>
</organism>